<dbReference type="InterPro" id="IPR011055">
    <property type="entry name" value="Dup_hybrid_motif"/>
</dbReference>
<dbReference type="SUPFAM" id="SSF54106">
    <property type="entry name" value="LysM domain"/>
    <property type="match status" value="2"/>
</dbReference>
<name>A0ABS2DN70_9BACI</name>
<dbReference type="SUPFAM" id="SSF51261">
    <property type="entry name" value="Duplicated hybrid motif"/>
    <property type="match status" value="1"/>
</dbReference>
<feature type="domain" description="LysM" evidence="1">
    <location>
        <begin position="247"/>
        <end position="290"/>
    </location>
</feature>
<dbReference type="InterPro" id="IPR050570">
    <property type="entry name" value="Cell_wall_metabolism_enzyme"/>
</dbReference>
<evidence type="ECO:0000259" key="1">
    <source>
        <dbReference type="PROSITE" id="PS51782"/>
    </source>
</evidence>
<organism evidence="2 3">
    <name type="scientific">Bacillus suaedaesalsae</name>
    <dbReference type="NCBI Taxonomy" id="2810349"/>
    <lineage>
        <taxon>Bacteria</taxon>
        <taxon>Bacillati</taxon>
        <taxon>Bacillota</taxon>
        <taxon>Bacilli</taxon>
        <taxon>Bacillales</taxon>
        <taxon>Bacillaceae</taxon>
        <taxon>Bacillus</taxon>
    </lineage>
</organism>
<feature type="domain" description="LysM" evidence="1">
    <location>
        <begin position="296"/>
        <end position="339"/>
    </location>
</feature>
<dbReference type="Gene3D" id="2.70.70.10">
    <property type="entry name" value="Glucose Permease (Domain IIA)"/>
    <property type="match status" value="1"/>
</dbReference>
<dbReference type="CDD" id="cd12797">
    <property type="entry name" value="M23_peptidase"/>
    <property type="match status" value="1"/>
</dbReference>
<dbReference type="InterPro" id="IPR018392">
    <property type="entry name" value="LysM"/>
</dbReference>
<dbReference type="PANTHER" id="PTHR21666:SF290">
    <property type="entry name" value="PEPTIDASE M23 DOMAIN PROTEIN"/>
    <property type="match status" value="1"/>
</dbReference>
<dbReference type="CDD" id="cd00118">
    <property type="entry name" value="LysM"/>
    <property type="match status" value="2"/>
</dbReference>
<evidence type="ECO:0000313" key="2">
    <source>
        <dbReference type="EMBL" id="MBM6619908.1"/>
    </source>
</evidence>
<sequence>MLDLSRRLLIVIIMGFCIACMFLSVKTVKAESNSVHILSETKEWVWPIEEGRISDHFGTRHGRHDGLDVAAPKGTPIYTVDAGTVTKSYYSSSYGNVIFVMHPNGYETVYAHLSKRLVKEGDIVTKGQQIGKVGNTGRSRGAHLHFEVHKGEWNIKKSNAIDPLHTLDVSVFIGEGKEKNVLAEKKQEVKLATLEKIYKEQNVSDLMLTDDSSNQLLASSVVVSNDLQEIDVIEEVEKLIVSSEKVVTLTVEENMTLWQLANQYQVTIESIKIWNQLQSDMIQIGEKLIIYPDLEKVYIVESGDTLEMIESKTGVSINEIKEFNSLENDNLYPNQVLSIVSENQQ</sequence>
<reference evidence="2 3" key="1">
    <citation type="submission" date="2021-02" db="EMBL/GenBank/DDBJ databases">
        <title>Bacillus sp. RD4P76, an endophyte from a halophyte.</title>
        <authorList>
            <person name="Sun J.-Q."/>
        </authorList>
    </citation>
    <scope>NUCLEOTIDE SEQUENCE [LARGE SCALE GENOMIC DNA]</scope>
    <source>
        <strain evidence="2 3">RD4P76</strain>
    </source>
</reference>
<proteinExistence type="predicted"/>
<protein>
    <submittedName>
        <fullName evidence="2">Peptidoglycan DD-metalloendopeptidase family protein</fullName>
    </submittedName>
</protein>
<accession>A0ABS2DN70</accession>
<dbReference type="InterPro" id="IPR016047">
    <property type="entry name" value="M23ase_b-sheet_dom"/>
</dbReference>
<evidence type="ECO:0000313" key="3">
    <source>
        <dbReference type="Proteomes" id="UP001518925"/>
    </source>
</evidence>
<gene>
    <name evidence="2" type="ORF">JR050_19780</name>
</gene>
<dbReference type="PROSITE" id="PS51782">
    <property type="entry name" value="LYSM"/>
    <property type="match status" value="2"/>
</dbReference>
<dbReference type="SMART" id="SM00257">
    <property type="entry name" value="LysM"/>
    <property type="match status" value="2"/>
</dbReference>
<dbReference type="EMBL" id="JAFELM010000045">
    <property type="protein sequence ID" value="MBM6619908.1"/>
    <property type="molecule type" value="Genomic_DNA"/>
</dbReference>
<keyword evidence="3" id="KW-1185">Reference proteome</keyword>
<dbReference type="Pfam" id="PF01476">
    <property type="entry name" value="LysM"/>
    <property type="match status" value="2"/>
</dbReference>
<dbReference type="RefSeq" id="WP_204205384.1">
    <property type="nucleotide sequence ID" value="NZ_JAFELM010000045.1"/>
</dbReference>
<dbReference type="Pfam" id="PF01551">
    <property type="entry name" value="Peptidase_M23"/>
    <property type="match status" value="1"/>
</dbReference>
<dbReference type="Proteomes" id="UP001518925">
    <property type="component" value="Unassembled WGS sequence"/>
</dbReference>
<dbReference type="PANTHER" id="PTHR21666">
    <property type="entry name" value="PEPTIDASE-RELATED"/>
    <property type="match status" value="1"/>
</dbReference>
<dbReference type="InterPro" id="IPR036779">
    <property type="entry name" value="LysM_dom_sf"/>
</dbReference>
<dbReference type="Gene3D" id="3.10.350.10">
    <property type="entry name" value="LysM domain"/>
    <property type="match status" value="2"/>
</dbReference>
<comment type="caution">
    <text evidence="2">The sequence shown here is derived from an EMBL/GenBank/DDBJ whole genome shotgun (WGS) entry which is preliminary data.</text>
</comment>